<evidence type="ECO:0000313" key="2">
    <source>
        <dbReference type="EMBL" id="KIW40349.1"/>
    </source>
</evidence>
<dbReference type="HOGENOM" id="CLU_1069712_0_0_1"/>
<accession>A0A0D2DXT7</accession>
<feature type="region of interest" description="Disordered" evidence="1">
    <location>
        <begin position="232"/>
        <end position="260"/>
    </location>
</feature>
<dbReference type="VEuPathDB" id="FungiDB:PV06_07553"/>
<protein>
    <submittedName>
        <fullName evidence="2">Uncharacterized protein</fullName>
    </submittedName>
</protein>
<feature type="region of interest" description="Disordered" evidence="1">
    <location>
        <begin position="73"/>
        <end position="121"/>
    </location>
</feature>
<dbReference type="OrthoDB" id="10400094at2759"/>
<feature type="compositionally biased region" description="Basic and acidic residues" evidence="1">
    <location>
        <begin position="232"/>
        <end position="249"/>
    </location>
</feature>
<keyword evidence="3" id="KW-1185">Reference proteome</keyword>
<dbReference type="AlphaFoldDB" id="A0A0D2DXT7"/>
<dbReference type="RefSeq" id="XP_016260565.1">
    <property type="nucleotide sequence ID" value="XM_016408811.1"/>
</dbReference>
<evidence type="ECO:0000313" key="3">
    <source>
        <dbReference type="Proteomes" id="UP000053342"/>
    </source>
</evidence>
<dbReference type="EMBL" id="KN847338">
    <property type="protein sequence ID" value="KIW40349.1"/>
    <property type="molecule type" value="Genomic_DNA"/>
</dbReference>
<organism evidence="2 3">
    <name type="scientific">Exophiala oligosperma</name>
    <dbReference type="NCBI Taxonomy" id="215243"/>
    <lineage>
        <taxon>Eukaryota</taxon>
        <taxon>Fungi</taxon>
        <taxon>Dikarya</taxon>
        <taxon>Ascomycota</taxon>
        <taxon>Pezizomycotina</taxon>
        <taxon>Eurotiomycetes</taxon>
        <taxon>Chaetothyriomycetidae</taxon>
        <taxon>Chaetothyriales</taxon>
        <taxon>Herpotrichiellaceae</taxon>
        <taxon>Exophiala</taxon>
    </lineage>
</organism>
<feature type="compositionally biased region" description="Polar residues" evidence="1">
    <location>
        <begin position="102"/>
        <end position="121"/>
    </location>
</feature>
<proteinExistence type="predicted"/>
<dbReference type="GeneID" id="27359627"/>
<gene>
    <name evidence="2" type="ORF">PV06_07553</name>
</gene>
<dbReference type="Proteomes" id="UP000053342">
    <property type="component" value="Unassembled WGS sequence"/>
</dbReference>
<reference evidence="2 3" key="1">
    <citation type="submission" date="2015-01" db="EMBL/GenBank/DDBJ databases">
        <title>The Genome Sequence of Exophiala oligosperma CBS72588.</title>
        <authorList>
            <consortium name="The Broad Institute Genomics Platform"/>
            <person name="Cuomo C."/>
            <person name="de Hoog S."/>
            <person name="Gorbushina A."/>
            <person name="Stielow B."/>
            <person name="Teixiera M."/>
            <person name="Abouelleil A."/>
            <person name="Chapman S.B."/>
            <person name="Priest M."/>
            <person name="Young S.K."/>
            <person name="Wortman J."/>
            <person name="Nusbaum C."/>
            <person name="Birren B."/>
        </authorList>
    </citation>
    <scope>NUCLEOTIDE SEQUENCE [LARGE SCALE GENOMIC DNA]</scope>
    <source>
        <strain evidence="2 3">CBS 72588</strain>
    </source>
</reference>
<name>A0A0D2DXT7_9EURO</name>
<feature type="compositionally biased region" description="Basic and acidic residues" evidence="1">
    <location>
        <begin position="73"/>
        <end position="82"/>
    </location>
</feature>
<sequence>MEAPAEGMVSYSGNIPEAYAPSEGVGLFTKKWWAKITAEDDFWVDLAYNVPKAVLRKRVKQSVVIDHDVRSRARKKEEERLARERRRTQALKVARSSKQQHEPTSSHNDLPRSPANTVATGDITSLPSVLPAIADKGVKDGSHNDVVEKFECAKCDHFCLKDEMSPIPSDGSICKQCFEGNAVKTEEMLLVPAAESSSRGPTARPSTLWTEWVMRHLCREDPEVDIRRAAARAKEDVSGSERKRIKLEPVDNGSGRAMDA</sequence>
<evidence type="ECO:0000256" key="1">
    <source>
        <dbReference type="SAM" id="MobiDB-lite"/>
    </source>
</evidence>